<dbReference type="EMBL" id="JAGTXB010000012">
    <property type="protein sequence ID" value="MBS0030116.1"/>
    <property type="molecule type" value="Genomic_DNA"/>
</dbReference>
<keyword evidence="3" id="KW-1185">Reference proteome</keyword>
<evidence type="ECO:0000313" key="2">
    <source>
        <dbReference type="EMBL" id="MBS0030116.1"/>
    </source>
</evidence>
<gene>
    <name evidence="2" type="ORF">KE626_22515</name>
</gene>
<dbReference type="RefSeq" id="WP_211975255.1">
    <property type="nucleotide sequence ID" value="NZ_CBFHAM010000062.1"/>
</dbReference>
<comment type="caution">
    <text evidence="2">The sequence shown here is derived from an EMBL/GenBank/DDBJ whole genome shotgun (WGS) entry which is preliminary data.</text>
</comment>
<proteinExistence type="predicted"/>
<evidence type="ECO:0000313" key="3">
    <source>
        <dbReference type="Proteomes" id="UP000676386"/>
    </source>
</evidence>
<name>A0ABS5J4H4_9BACT</name>
<keyword evidence="1" id="KW-0732">Signal</keyword>
<reference evidence="2 3" key="1">
    <citation type="submission" date="2021-04" db="EMBL/GenBank/DDBJ databases">
        <title>Chitinophaga sp. nov., isolated from the rhizosphere soil.</title>
        <authorList>
            <person name="He S."/>
        </authorList>
    </citation>
    <scope>NUCLEOTIDE SEQUENCE [LARGE SCALE GENOMIC DNA]</scope>
    <source>
        <strain evidence="2 3">2R12</strain>
    </source>
</reference>
<evidence type="ECO:0000256" key="1">
    <source>
        <dbReference type="SAM" id="SignalP"/>
    </source>
</evidence>
<dbReference type="Proteomes" id="UP000676386">
    <property type="component" value="Unassembled WGS sequence"/>
</dbReference>
<organism evidence="2 3">
    <name type="scientific">Chitinophaga hostae</name>
    <dbReference type="NCBI Taxonomy" id="2831022"/>
    <lineage>
        <taxon>Bacteria</taxon>
        <taxon>Pseudomonadati</taxon>
        <taxon>Bacteroidota</taxon>
        <taxon>Chitinophagia</taxon>
        <taxon>Chitinophagales</taxon>
        <taxon>Chitinophagaceae</taxon>
        <taxon>Chitinophaga</taxon>
    </lineage>
</organism>
<protein>
    <submittedName>
        <fullName evidence="2">Uncharacterized protein</fullName>
    </submittedName>
</protein>
<accession>A0ABS5J4H4</accession>
<feature type="chain" id="PRO_5046111092" evidence="1">
    <location>
        <begin position="19"/>
        <end position="209"/>
    </location>
</feature>
<sequence length="209" mass="21602">MKYYLSLLLLLSGAGSYAQTNVIGNTGKVGIGTTTPIDFLHVNGGNIRVSDPIGYPWGTAIDLTNPTTPWAREFGITKGGAGKMAAFGAFGADTLTYAYIGGNSPATTVHLTPWMVFRPNGNIGIGTLDPPTIFAVNGGLTVFSPVGAPTARPPVTAGTITGEIRGTAPGWYKGDDGFMRLSAGGGTNPNDCFIHKSAILVCLHGLSEI</sequence>
<feature type="signal peptide" evidence="1">
    <location>
        <begin position="1"/>
        <end position="18"/>
    </location>
</feature>